<dbReference type="Proteomes" id="UP000077755">
    <property type="component" value="Chromosome 7"/>
</dbReference>
<dbReference type="AlphaFoldDB" id="A0A164U0J4"/>
<reference evidence="6" key="1">
    <citation type="journal article" date="2016" name="Nat. Genet.">
        <title>A high-quality carrot genome assembly provides new insights into carotenoid accumulation and asterid genome evolution.</title>
        <authorList>
            <person name="Iorizzo M."/>
            <person name="Ellison S."/>
            <person name="Senalik D."/>
            <person name="Zeng P."/>
            <person name="Satapoomin P."/>
            <person name="Huang J."/>
            <person name="Bowman M."/>
            <person name="Iovene M."/>
            <person name="Sanseverino W."/>
            <person name="Cavagnaro P."/>
            <person name="Yildiz M."/>
            <person name="Macko-Podgorni A."/>
            <person name="Moranska E."/>
            <person name="Grzebelus E."/>
            <person name="Grzebelus D."/>
            <person name="Ashrafi H."/>
            <person name="Zheng Z."/>
            <person name="Cheng S."/>
            <person name="Spooner D."/>
            <person name="Van Deynze A."/>
            <person name="Simon P."/>
        </authorList>
    </citation>
    <scope>NUCLEOTIDE SEQUENCE</scope>
    <source>
        <tissue evidence="6">Leaf</tissue>
    </source>
</reference>
<evidence type="ECO:0000256" key="4">
    <source>
        <dbReference type="ARBA" id="ARBA00023163"/>
    </source>
</evidence>
<evidence type="ECO:0000256" key="2">
    <source>
        <dbReference type="ARBA" id="ARBA00023015"/>
    </source>
</evidence>
<evidence type="ECO:0000256" key="5">
    <source>
        <dbReference type="ARBA" id="ARBA00023242"/>
    </source>
</evidence>
<protein>
    <submittedName>
        <fullName evidence="6">Uncharacterized protein</fullName>
    </submittedName>
</protein>
<keyword evidence="7" id="KW-1185">Reference proteome</keyword>
<gene>
    <name evidence="6" type="ORF">DCAR_0729089</name>
</gene>
<name>A0A164U0J4_DAUCS</name>
<keyword evidence="4" id="KW-0804">Transcription</keyword>
<dbReference type="Gramene" id="KZM88263">
    <property type="protein sequence ID" value="KZM88263"/>
    <property type="gene ID" value="DCAR_025338"/>
</dbReference>
<evidence type="ECO:0000313" key="6">
    <source>
        <dbReference type="EMBL" id="WOH09631.1"/>
    </source>
</evidence>
<dbReference type="Gramene" id="KZM88265">
    <property type="protein sequence ID" value="KZM88265"/>
    <property type="gene ID" value="DCAR_025340"/>
</dbReference>
<proteinExistence type="predicted"/>
<evidence type="ECO:0000313" key="7">
    <source>
        <dbReference type="Proteomes" id="UP000077755"/>
    </source>
</evidence>
<keyword evidence="5" id="KW-0539">Nucleus</keyword>
<sequence length="333" mass="38029">MDSTPKFVKFLSDSDFDSDEIRIPPLFCTKIADYFPSHVKLLFRDGYHKWVPFSRSRSVFYDMHEVYDHFEIWRGQIIIFEYVKPFEFNVSILGVDLCELEYLPKPVIMGDGVSKFGHILSCVETCVDKVDVPLAFVNRFGSNIPSSVDLIFNSSIRFVGDFIHKECKLTGLIQLCNMLGLPDLNKYVLLVFTYNGDKSFEINAYDSSMTADLVPSANGTTSGGLVTDNTAHTFEIEVKPFHMLRYAHGVDIPAAFKRLTDMWGMKKVINAYKEDQCWSLEVRKRMGFKRPTILDGWLNLRDGLKLGVGDKLIFKQKGGNNTDFTVEVVKKFV</sequence>
<organism evidence="6 7">
    <name type="scientific">Daucus carota subsp. sativus</name>
    <name type="common">Carrot</name>
    <dbReference type="NCBI Taxonomy" id="79200"/>
    <lineage>
        <taxon>Eukaryota</taxon>
        <taxon>Viridiplantae</taxon>
        <taxon>Streptophyta</taxon>
        <taxon>Embryophyta</taxon>
        <taxon>Tracheophyta</taxon>
        <taxon>Spermatophyta</taxon>
        <taxon>Magnoliopsida</taxon>
        <taxon>eudicotyledons</taxon>
        <taxon>Gunneridae</taxon>
        <taxon>Pentapetalae</taxon>
        <taxon>asterids</taxon>
        <taxon>campanulids</taxon>
        <taxon>Apiales</taxon>
        <taxon>Apiaceae</taxon>
        <taxon>Apioideae</taxon>
        <taxon>Scandiceae</taxon>
        <taxon>Daucinae</taxon>
        <taxon>Daucus</taxon>
        <taxon>Daucus sect. Daucus</taxon>
    </lineage>
</organism>
<keyword evidence="2" id="KW-0805">Transcription regulation</keyword>
<keyword evidence="3" id="KW-0238">DNA-binding</keyword>
<dbReference type="InterPro" id="IPR015300">
    <property type="entry name" value="DNA-bd_pseudobarrel_sf"/>
</dbReference>
<dbReference type="GO" id="GO:0005634">
    <property type="term" value="C:nucleus"/>
    <property type="evidence" value="ECO:0007669"/>
    <property type="project" value="UniProtKB-SubCell"/>
</dbReference>
<dbReference type="EMBL" id="CP093349">
    <property type="protein sequence ID" value="WOH09631.1"/>
    <property type="molecule type" value="Genomic_DNA"/>
</dbReference>
<accession>A0A164U0J4</accession>
<dbReference type="GO" id="GO:0003677">
    <property type="term" value="F:DNA binding"/>
    <property type="evidence" value="ECO:0007669"/>
    <property type="project" value="UniProtKB-KW"/>
</dbReference>
<evidence type="ECO:0000256" key="1">
    <source>
        <dbReference type="ARBA" id="ARBA00004123"/>
    </source>
</evidence>
<dbReference type="SUPFAM" id="SSF101936">
    <property type="entry name" value="DNA-binding pseudobarrel domain"/>
    <property type="match status" value="2"/>
</dbReference>
<evidence type="ECO:0000256" key="3">
    <source>
        <dbReference type="ARBA" id="ARBA00023125"/>
    </source>
</evidence>
<comment type="subcellular location">
    <subcellularLocation>
        <location evidence="1">Nucleus</location>
    </subcellularLocation>
</comment>
<reference evidence="6" key="2">
    <citation type="submission" date="2022-03" db="EMBL/GenBank/DDBJ databases">
        <title>Draft title - Genomic analysis of global carrot germplasm unveils the trajectory of domestication and the origin of high carotenoid orange carrot.</title>
        <authorList>
            <person name="Iorizzo M."/>
            <person name="Ellison S."/>
            <person name="Senalik D."/>
            <person name="Macko-Podgorni A."/>
            <person name="Grzebelus D."/>
            <person name="Bostan H."/>
            <person name="Rolling W."/>
            <person name="Curaba J."/>
            <person name="Simon P."/>
        </authorList>
    </citation>
    <scope>NUCLEOTIDE SEQUENCE</scope>
    <source>
        <tissue evidence="6">Leaf</tissue>
    </source>
</reference>